<proteinExistence type="predicted"/>
<sequence>METIEAICRRDGYHYSILPSGPFHDTLSMASVCDVGMIFVPSIHGISHSPYEDTAWDDVFAGSQLLLDTVLALTEK</sequence>
<protein>
    <submittedName>
        <fullName evidence="2">Putative hydrolase</fullName>
        <ecNumber evidence="2">3.-.-.-</ecNumber>
    </submittedName>
</protein>
<evidence type="ECO:0000256" key="1">
    <source>
        <dbReference type="ARBA" id="ARBA00022801"/>
    </source>
</evidence>
<name>A0A645ITQ1_9ZZZZ</name>
<keyword evidence="1 2" id="KW-0378">Hydrolase</keyword>
<gene>
    <name evidence="2" type="ORF">SDC9_202217</name>
</gene>
<comment type="caution">
    <text evidence="2">The sequence shown here is derived from an EMBL/GenBank/DDBJ whole genome shotgun (WGS) entry which is preliminary data.</text>
</comment>
<accession>A0A645ITQ1</accession>
<dbReference type="Gene3D" id="3.40.630.10">
    <property type="entry name" value="Zn peptidases"/>
    <property type="match status" value="1"/>
</dbReference>
<organism evidence="2">
    <name type="scientific">bioreactor metagenome</name>
    <dbReference type="NCBI Taxonomy" id="1076179"/>
    <lineage>
        <taxon>unclassified sequences</taxon>
        <taxon>metagenomes</taxon>
        <taxon>ecological metagenomes</taxon>
    </lineage>
</organism>
<dbReference type="EMBL" id="VSSQ01122880">
    <property type="protein sequence ID" value="MPN54546.1"/>
    <property type="molecule type" value="Genomic_DNA"/>
</dbReference>
<reference evidence="2" key="1">
    <citation type="submission" date="2019-08" db="EMBL/GenBank/DDBJ databases">
        <authorList>
            <person name="Kucharzyk K."/>
            <person name="Murdoch R.W."/>
            <person name="Higgins S."/>
            <person name="Loffler F."/>
        </authorList>
    </citation>
    <scope>NUCLEOTIDE SEQUENCE</scope>
</reference>
<dbReference type="EC" id="3.-.-.-" evidence="2"/>
<dbReference type="PANTHER" id="PTHR32494">
    <property type="entry name" value="ALLANTOATE DEIMINASE-RELATED"/>
    <property type="match status" value="1"/>
</dbReference>
<dbReference type="SUPFAM" id="SSF53187">
    <property type="entry name" value="Zn-dependent exopeptidases"/>
    <property type="match status" value="1"/>
</dbReference>
<evidence type="ECO:0000313" key="2">
    <source>
        <dbReference type="EMBL" id="MPN54546.1"/>
    </source>
</evidence>
<dbReference type="GO" id="GO:0016813">
    <property type="term" value="F:hydrolase activity, acting on carbon-nitrogen (but not peptide) bonds, in linear amidines"/>
    <property type="evidence" value="ECO:0007669"/>
    <property type="project" value="InterPro"/>
</dbReference>
<dbReference type="AlphaFoldDB" id="A0A645ITQ1"/>
<dbReference type="PANTHER" id="PTHR32494:SF5">
    <property type="entry name" value="ALLANTOATE AMIDOHYDROLASE"/>
    <property type="match status" value="1"/>
</dbReference>
<dbReference type="InterPro" id="IPR010158">
    <property type="entry name" value="Amidase_Cbmase"/>
</dbReference>